<sequence length="340" mass="37604">MITLTNFIGNGDLIKLLKISITAAKVTNSALPHLLLKGPAGTGKTTLAEAVAREFGTVPMALTPNTAKTSSELRKLFLRMPGEGYDQDGKIIGRIQPQIVFIDEVHQLPLIAQENLGIAMQDWKLPVRINGVDVFEWVPRFTLIGATTLAGKLSKPFLDRFKLQSEFDIYSYDESLEIVTIQAKNLGVPLASGVDDVIAKRSRGVPRLIVRFLERVNDARIVAAQENPTYGKVVTPDLAEHVLQEILHIDDRGLSKTDIKILKELGKIMDPVGLDTLATISNEDKGTIEKTIEPYLVQEGLICRTKRGRVLTDEGRRYLESEGYTEAKPEVQRIGRLIGV</sequence>
<keyword evidence="5" id="KW-0067">ATP-binding</keyword>
<dbReference type="InterPro" id="IPR036388">
    <property type="entry name" value="WH-like_DNA-bd_sf"/>
</dbReference>
<dbReference type="Pfam" id="PF05491">
    <property type="entry name" value="WHD_RuvB"/>
    <property type="match status" value="1"/>
</dbReference>
<dbReference type="InterPro" id="IPR003593">
    <property type="entry name" value="AAA+_ATPase"/>
</dbReference>
<dbReference type="EMBL" id="LAZR01001889">
    <property type="protein sequence ID" value="KKN37511.1"/>
    <property type="molecule type" value="Genomic_DNA"/>
</dbReference>
<evidence type="ECO:0000259" key="9">
    <source>
        <dbReference type="SMART" id="SM00382"/>
    </source>
</evidence>
<protein>
    <recommendedName>
        <fullName evidence="9">AAA+ ATPase domain-containing protein</fullName>
    </recommendedName>
</protein>
<dbReference type="InterPro" id="IPR027417">
    <property type="entry name" value="P-loop_NTPase"/>
</dbReference>
<feature type="domain" description="AAA+ ATPase" evidence="9">
    <location>
        <begin position="30"/>
        <end position="173"/>
    </location>
</feature>
<keyword evidence="6" id="KW-0238">DNA-binding</keyword>
<dbReference type="SUPFAM" id="SSF52540">
    <property type="entry name" value="P-loop containing nucleoside triphosphate hydrolases"/>
    <property type="match status" value="1"/>
</dbReference>
<evidence type="ECO:0000256" key="5">
    <source>
        <dbReference type="ARBA" id="ARBA00022840"/>
    </source>
</evidence>
<evidence type="ECO:0000256" key="4">
    <source>
        <dbReference type="ARBA" id="ARBA00022801"/>
    </source>
</evidence>
<keyword evidence="4" id="KW-0378">Hydrolase</keyword>
<organism evidence="10">
    <name type="scientific">marine sediment metagenome</name>
    <dbReference type="NCBI Taxonomy" id="412755"/>
    <lineage>
        <taxon>unclassified sequences</taxon>
        <taxon>metagenomes</taxon>
        <taxon>ecological metagenomes</taxon>
    </lineage>
</organism>
<reference evidence="10" key="1">
    <citation type="journal article" date="2015" name="Nature">
        <title>Complex archaea that bridge the gap between prokaryotes and eukaryotes.</title>
        <authorList>
            <person name="Spang A."/>
            <person name="Saw J.H."/>
            <person name="Jorgensen S.L."/>
            <person name="Zaremba-Niedzwiedzka K."/>
            <person name="Martijn J."/>
            <person name="Lind A.E."/>
            <person name="van Eijk R."/>
            <person name="Schleper C."/>
            <person name="Guy L."/>
            <person name="Ettema T.J."/>
        </authorList>
    </citation>
    <scope>NUCLEOTIDE SEQUENCE</scope>
</reference>
<dbReference type="InterPro" id="IPR000641">
    <property type="entry name" value="CbxX/CfxQ"/>
</dbReference>
<dbReference type="GO" id="GO:0003677">
    <property type="term" value="F:DNA binding"/>
    <property type="evidence" value="ECO:0007669"/>
    <property type="project" value="UniProtKB-KW"/>
</dbReference>
<proteinExistence type="predicted"/>
<dbReference type="Gene3D" id="1.10.8.60">
    <property type="match status" value="1"/>
</dbReference>
<comment type="caution">
    <text evidence="10">The sequence shown here is derived from an EMBL/GenBank/DDBJ whole genome shotgun (WGS) entry which is preliminary data.</text>
</comment>
<dbReference type="Gene3D" id="3.40.50.300">
    <property type="entry name" value="P-loop containing nucleotide triphosphate hydrolases"/>
    <property type="match status" value="1"/>
</dbReference>
<dbReference type="GO" id="GO:0005524">
    <property type="term" value="F:ATP binding"/>
    <property type="evidence" value="ECO:0007669"/>
    <property type="project" value="UniProtKB-KW"/>
</dbReference>
<dbReference type="PANTHER" id="PTHR42848:SF1">
    <property type="entry name" value="HOLLIDAY JUNCTION BRANCH MIGRATION COMPLEX SUBUNIT RUVB"/>
    <property type="match status" value="1"/>
</dbReference>
<dbReference type="InterPro" id="IPR041445">
    <property type="entry name" value="AAA_lid_4"/>
</dbReference>
<dbReference type="GO" id="GO:0009378">
    <property type="term" value="F:four-way junction helicase activity"/>
    <property type="evidence" value="ECO:0007669"/>
    <property type="project" value="InterPro"/>
</dbReference>
<dbReference type="GO" id="GO:0006281">
    <property type="term" value="P:DNA repair"/>
    <property type="evidence" value="ECO:0007669"/>
    <property type="project" value="UniProtKB-KW"/>
</dbReference>
<keyword evidence="1" id="KW-0963">Cytoplasm</keyword>
<accession>A0A0F9SKP7</accession>
<dbReference type="AlphaFoldDB" id="A0A0F9SKP7"/>
<dbReference type="InterPro" id="IPR008823">
    <property type="entry name" value="RuvB_wg_C"/>
</dbReference>
<keyword evidence="8" id="KW-0234">DNA repair</keyword>
<dbReference type="PANTHER" id="PTHR42848">
    <property type="match status" value="1"/>
</dbReference>
<evidence type="ECO:0000256" key="6">
    <source>
        <dbReference type="ARBA" id="ARBA00023125"/>
    </source>
</evidence>
<dbReference type="InterPro" id="IPR036390">
    <property type="entry name" value="WH_DNA-bd_sf"/>
</dbReference>
<dbReference type="Pfam" id="PF05496">
    <property type="entry name" value="RuvB_N"/>
    <property type="match status" value="1"/>
</dbReference>
<evidence type="ECO:0000313" key="10">
    <source>
        <dbReference type="EMBL" id="KKN37511.1"/>
    </source>
</evidence>
<dbReference type="PRINTS" id="PR00819">
    <property type="entry name" value="CBXCFQXSUPER"/>
</dbReference>
<dbReference type="InterPro" id="IPR008824">
    <property type="entry name" value="RuvB-like_N"/>
</dbReference>
<dbReference type="Pfam" id="PF17864">
    <property type="entry name" value="AAA_lid_4"/>
    <property type="match status" value="1"/>
</dbReference>
<evidence type="ECO:0000256" key="2">
    <source>
        <dbReference type="ARBA" id="ARBA00022741"/>
    </source>
</evidence>
<keyword evidence="2" id="KW-0547">Nucleotide-binding</keyword>
<dbReference type="InterPro" id="IPR004605">
    <property type="entry name" value="DNA_helicase_Holl-junc_RuvB"/>
</dbReference>
<keyword evidence="7" id="KW-0233">DNA recombination</keyword>
<dbReference type="GO" id="GO:0006310">
    <property type="term" value="P:DNA recombination"/>
    <property type="evidence" value="ECO:0007669"/>
    <property type="project" value="UniProtKB-KW"/>
</dbReference>
<dbReference type="Gene3D" id="1.10.10.10">
    <property type="entry name" value="Winged helix-like DNA-binding domain superfamily/Winged helix DNA-binding domain"/>
    <property type="match status" value="1"/>
</dbReference>
<dbReference type="SMART" id="SM00382">
    <property type="entry name" value="AAA"/>
    <property type="match status" value="1"/>
</dbReference>
<dbReference type="GO" id="GO:0016787">
    <property type="term" value="F:hydrolase activity"/>
    <property type="evidence" value="ECO:0007669"/>
    <property type="project" value="UniProtKB-KW"/>
</dbReference>
<dbReference type="SUPFAM" id="SSF46785">
    <property type="entry name" value="Winged helix' DNA-binding domain"/>
    <property type="match status" value="1"/>
</dbReference>
<dbReference type="CDD" id="cd00009">
    <property type="entry name" value="AAA"/>
    <property type="match status" value="1"/>
</dbReference>
<gene>
    <name evidence="10" type="ORF">LCGC14_0762830</name>
</gene>
<name>A0A0F9SKP7_9ZZZZ</name>
<keyword evidence="3" id="KW-0227">DNA damage</keyword>
<evidence type="ECO:0000256" key="7">
    <source>
        <dbReference type="ARBA" id="ARBA00023172"/>
    </source>
</evidence>
<evidence type="ECO:0000256" key="3">
    <source>
        <dbReference type="ARBA" id="ARBA00022763"/>
    </source>
</evidence>
<evidence type="ECO:0000256" key="8">
    <source>
        <dbReference type="ARBA" id="ARBA00023204"/>
    </source>
</evidence>
<evidence type="ECO:0000256" key="1">
    <source>
        <dbReference type="ARBA" id="ARBA00022490"/>
    </source>
</evidence>